<dbReference type="GO" id="GO:0016020">
    <property type="term" value="C:membrane"/>
    <property type="evidence" value="ECO:0007669"/>
    <property type="project" value="GOC"/>
</dbReference>
<dbReference type="RefSeq" id="WP_013087539.1">
    <property type="nucleotide sequence ID" value="NC_014109.1"/>
</dbReference>
<evidence type="ECO:0000256" key="6">
    <source>
        <dbReference type="ARBA" id="ARBA00022695"/>
    </source>
</evidence>
<comment type="catalytic activity">
    <reaction evidence="15 18">
        <text>alpha-D-glucosamine 1-phosphate + acetyl-CoA = N-acetyl-alpha-D-glucosamine 1-phosphate + CoA + H(+)</text>
        <dbReference type="Rhea" id="RHEA:13725"/>
        <dbReference type="ChEBI" id="CHEBI:15378"/>
        <dbReference type="ChEBI" id="CHEBI:57287"/>
        <dbReference type="ChEBI" id="CHEBI:57288"/>
        <dbReference type="ChEBI" id="CHEBI:57776"/>
        <dbReference type="ChEBI" id="CHEBI:58516"/>
        <dbReference type="EC" id="2.3.1.157"/>
    </reaction>
</comment>
<evidence type="ECO:0000256" key="5">
    <source>
        <dbReference type="ARBA" id="ARBA00022679"/>
    </source>
</evidence>
<evidence type="ECO:0000256" key="9">
    <source>
        <dbReference type="ARBA" id="ARBA00022842"/>
    </source>
</evidence>
<feature type="binding site" evidence="18">
    <location>
        <position position="424"/>
    </location>
    <ligand>
        <name>acetyl-CoA</name>
        <dbReference type="ChEBI" id="CHEBI:57288"/>
    </ligand>
</feature>
<dbReference type="InterPro" id="IPR029044">
    <property type="entry name" value="Nucleotide-diphossugar_trans"/>
</dbReference>
<feature type="binding site" evidence="18">
    <location>
        <position position="228"/>
    </location>
    <ligand>
        <name>Mg(2+)</name>
        <dbReference type="ChEBI" id="CHEBI:18420"/>
    </ligand>
</feature>
<feature type="binding site" evidence="18">
    <location>
        <begin position="82"/>
        <end position="83"/>
    </location>
    <ligand>
        <name>UDP-N-acetyl-alpha-D-glucosamine</name>
        <dbReference type="ChEBI" id="CHEBI:57705"/>
    </ligand>
</feature>
<dbReference type="InterPro" id="IPR025877">
    <property type="entry name" value="MobA-like_NTP_Trfase"/>
</dbReference>
<dbReference type="GO" id="GO:0006048">
    <property type="term" value="P:UDP-N-acetylglucosamine biosynthetic process"/>
    <property type="evidence" value="ECO:0007669"/>
    <property type="project" value="UniProtKB-UniPathway"/>
</dbReference>
<feature type="region of interest" description="N-acetyltransferase" evidence="18">
    <location>
        <begin position="252"/>
        <end position="457"/>
    </location>
</feature>
<dbReference type="GO" id="GO:0009252">
    <property type="term" value="P:peptidoglycan biosynthetic process"/>
    <property type="evidence" value="ECO:0007669"/>
    <property type="project" value="UniProtKB-UniRule"/>
</dbReference>
<evidence type="ECO:0000256" key="16">
    <source>
        <dbReference type="ARBA" id="ARBA00048493"/>
    </source>
</evidence>
<feature type="binding site" evidence="18">
    <location>
        <position position="155"/>
    </location>
    <ligand>
        <name>UDP-N-acetyl-alpha-D-glucosamine</name>
        <dbReference type="ChEBI" id="CHEBI:57705"/>
    </ligand>
</feature>
<dbReference type="EC" id="2.7.7.23" evidence="18"/>
<dbReference type="GO" id="GO:0005737">
    <property type="term" value="C:cytoplasm"/>
    <property type="evidence" value="ECO:0007669"/>
    <property type="project" value="UniProtKB-SubCell"/>
</dbReference>
<comment type="catalytic activity">
    <reaction evidence="16 18">
        <text>N-acetyl-alpha-D-glucosamine 1-phosphate + UTP + H(+) = UDP-N-acetyl-alpha-D-glucosamine + diphosphate</text>
        <dbReference type="Rhea" id="RHEA:13509"/>
        <dbReference type="ChEBI" id="CHEBI:15378"/>
        <dbReference type="ChEBI" id="CHEBI:33019"/>
        <dbReference type="ChEBI" id="CHEBI:46398"/>
        <dbReference type="ChEBI" id="CHEBI:57705"/>
        <dbReference type="ChEBI" id="CHEBI:57776"/>
        <dbReference type="EC" id="2.7.7.23"/>
    </reaction>
</comment>
<dbReference type="OrthoDB" id="9775031at2"/>
<dbReference type="SUPFAM" id="SSF53448">
    <property type="entry name" value="Nucleotide-diphospho-sugar transferases"/>
    <property type="match status" value="1"/>
</dbReference>
<keyword evidence="14 18" id="KW-0961">Cell wall biogenesis/degradation</keyword>
<dbReference type="NCBIfam" id="TIGR01173">
    <property type="entry name" value="glmU"/>
    <property type="match status" value="1"/>
</dbReference>
<evidence type="ECO:0000256" key="15">
    <source>
        <dbReference type="ARBA" id="ARBA00048247"/>
    </source>
</evidence>
<evidence type="ECO:0000256" key="17">
    <source>
        <dbReference type="ARBA" id="ARBA00049628"/>
    </source>
</evidence>
<dbReference type="HOGENOM" id="CLU_029499_15_2_6"/>
<feature type="binding site" evidence="18">
    <location>
        <position position="406"/>
    </location>
    <ligand>
        <name>acetyl-CoA</name>
        <dbReference type="ChEBI" id="CHEBI:57288"/>
    </ligand>
</feature>
<dbReference type="Pfam" id="PF00132">
    <property type="entry name" value="Hexapep"/>
    <property type="match status" value="1"/>
</dbReference>
<comment type="pathway">
    <text evidence="18">Bacterial outer membrane biogenesis; LPS lipid A biosynthesis.</text>
</comment>
<accession>D4G7R8</accession>
<dbReference type="GO" id="GO:0009245">
    <property type="term" value="P:lipid A biosynthetic process"/>
    <property type="evidence" value="ECO:0007669"/>
    <property type="project" value="UniProtKB-UniRule"/>
</dbReference>
<comment type="pathway">
    <text evidence="18">Nucleotide-sugar biosynthesis; UDP-N-acetyl-alpha-D-glucosamine biosynthesis; N-acetyl-alpha-D-glucosamine 1-phosphate from alpha-D-glucosamine 6-phosphate (route II): step 2/2.</text>
</comment>
<evidence type="ECO:0000259" key="20">
    <source>
        <dbReference type="Pfam" id="PF25087"/>
    </source>
</evidence>
<feature type="binding site" evidence="18">
    <location>
        <position position="228"/>
    </location>
    <ligand>
        <name>UDP-N-acetyl-alpha-D-glucosamine</name>
        <dbReference type="ChEBI" id="CHEBI:57705"/>
    </ligand>
</feature>
<gene>
    <name evidence="18" type="primary">glmU</name>
    <name evidence="21" type="ordered locus">RIEPE_0107</name>
</gene>
<dbReference type="HAMAP" id="MF_01631">
    <property type="entry name" value="GlmU"/>
    <property type="match status" value="1"/>
</dbReference>
<dbReference type="CDD" id="cd02540">
    <property type="entry name" value="GT2_GlmU_N_bac"/>
    <property type="match status" value="1"/>
</dbReference>
<reference evidence="21" key="1">
    <citation type="submission" date="2008-05" db="EMBL/GenBank/DDBJ databases">
        <title>Genome sequence of Riesia pediculicola USDA.</title>
        <authorList>
            <person name="Kirkness E.F."/>
        </authorList>
    </citation>
    <scope>NUCLEOTIDE SEQUENCE [LARGE SCALE GENOMIC DNA]</scope>
    <source>
        <strain evidence="21">USDA</strain>
    </source>
</reference>
<comment type="pathway">
    <text evidence="18">Nucleotide-sugar biosynthesis; UDP-N-acetyl-alpha-D-glucosamine biosynthesis; UDP-N-acetyl-alpha-D-glucosamine from N-acetyl-alpha-D-glucosamine 1-phosphate: step 1/1.</text>
</comment>
<keyword evidence="8 18" id="KW-0677">Repeat</keyword>
<evidence type="ECO:0000256" key="8">
    <source>
        <dbReference type="ARBA" id="ARBA00022737"/>
    </source>
</evidence>
<comment type="similarity">
    <text evidence="2 18">In the C-terminal section; belongs to the transferase hexapeptide repeat family.</text>
</comment>
<dbReference type="PANTHER" id="PTHR43584">
    <property type="entry name" value="NUCLEOTIDYL TRANSFERASE"/>
    <property type="match status" value="1"/>
</dbReference>
<dbReference type="GO" id="GO:0000902">
    <property type="term" value="P:cell morphogenesis"/>
    <property type="evidence" value="ECO:0007669"/>
    <property type="project" value="UniProtKB-UniRule"/>
</dbReference>
<dbReference type="EMBL" id="CP001085">
    <property type="protein sequence ID" value="ADD79551.1"/>
    <property type="molecule type" value="Genomic_DNA"/>
</dbReference>
<dbReference type="InterPro" id="IPR038009">
    <property type="entry name" value="GlmU_C_LbH"/>
</dbReference>
<dbReference type="Pfam" id="PF12804">
    <property type="entry name" value="NTP_transf_3"/>
    <property type="match status" value="1"/>
</dbReference>
<dbReference type="InterPro" id="IPR050065">
    <property type="entry name" value="GlmU-like"/>
</dbReference>
<feature type="binding site" evidence="18">
    <location>
        <position position="381"/>
    </location>
    <ligand>
        <name>acetyl-CoA</name>
        <dbReference type="ChEBI" id="CHEBI:57288"/>
    </ligand>
</feature>
<comment type="caution">
    <text evidence="18">Lacks conserved residue(s) required for the propagation of feature annotation.</text>
</comment>
<dbReference type="Gene3D" id="2.160.10.10">
    <property type="entry name" value="Hexapeptide repeat proteins"/>
    <property type="match status" value="1"/>
</dbReference>
<keyword evidence="4 18" id="KW-0963">Cytoplasm</keyword>
<dbReference type="CDD" id="cd03353">
    <property type="entry name" value="LbH_GlmU_C"/>
    <property type="match status" value="1"/>
</dbReference>
<evidence type="ECO:0000256" key="2">
    <source>
        <dbReference type="ARBA" id="ARBA00007707"/>
    </source>
</evidence>
<keyword evidence="5 18" id="KW-0808">Transferase</keyword>
<keyword evidence="10 18" id="KW-0133">Cell shape</keyword>
<keyword evidence="13 18" id="KW-0012">Acyltransferase</keyword>
<dbReference type="eggNOG" id="COG1207">
    <property type="taxonomic scope" value="Bacteria"/>
</dbReference>
<evidence type="ECO:0000256" key="3">
    <source>
        <dbReference type="ARBA" id="ARBA00007947"/>
    </source>
</evidence>
<feature type="binding site" evidence="18">
    <location>
        <begin position="104"/>
        <end position="106"/>
    </location>
    <ligand>
        <name>UDP-N-acetyl-alpha-D-glucosamine</name>
        <dbReference type="ChEBI" id="CHEBI:57705"/>
    </ligand>
</feature>
<feature type="binding site" evidence="18">
    <location>
        <position position="77"/>
    </location>
    <ligand>
        <name>UDP-N-acetyl-alpha-D-glucosamine</name>
        <dbReference type="ChEBI" id="CHEBI:57705"/>
    </ligand>
</feature>
<evidence type="ECO:0000256" key="7">
    <source>
        <dbReference type="ARBA" id="ARBA00022723"/>
    </source>
</evidence>
<dbReference type="UniPathway" id="UPA00113">
    <property type="reaction ID" value="UER00532"/>
</dbReference>
<evidence type="ECO:0000256" key="4">
    <source>
        <dbReference type="ARBA" id="ARBA00022490"/>
    </source>
</evidence>
<evidence type="ECO:0000313" key="22">
    <source>
        <dbReference type="Proteomes" id="UP000001700"/>
    </source>
</evidence>
<dbReference type="InterPro" id="IPR001451">
    <property type="entry name" value="Hexapep"/>
</dbReference>
<dbReference type="GO" id="GO:0000287">
    <property type="term" value="F:magnesium ion binding"/>
    <property type="evidence" value="ECO:0007669"/>
    <property type="project" value="UniProtKB-UniRule"/>
</dbReference>
<evidence type="ECO:0000256" key="10">
    <source>
        <dbReference type="ARBA" id="ARBA00022960"/>
    </source>
</evidence>
<proteinExistence type="inferred from homology"/>
<feature type="active site" description="Proton acceptor" evidence="18">
    <location>
        <position position="364"/>
    </location>
</feature>
<dbReference type="GO" id="GO:0003977">
    <property type="term" value="F:UDP-N-acetylglucosamine diphosphorylase activity"/>
    <property type="evidence" value="ECO:0007669"/>
    <property type="project" value="UniProtKB-UniRule"/>
</dbReference>
<dbReference type="GO" id="GO:0008360">
    <property type="term" value="P:regulation of cell shape"/>
    <property type="evidence" value="ECO:0007669"/>
    <property type="project" value="UniProtKB-KW"/>
</dbReference>
<feature type="binding site" evidence="18">
    <location>
        <position position="378"/>
    </location>
    <ligand>
        <name>UDP-N-acetyl-alpha-D-glucosamine</name>
        <dbReference type="ChEBI" id="CHEBI:57705"/>
    </ligand>
</feature>
<evidence type="ECO:0000259" key="19">
    <source>
        <dbReference type="Pfam" id="PF12804"/>
    </source>
</evidence>
<feature type="binding site" evidence="18">
    <location>
        <position position="25"/>
    </location>
    <ligand>
        <name>UDP-N-acetyl-alpha-D-glucosamine</name>
        <dbReference type="ChEBI" id="CHEBI:57705"/>
    </ligand>
</feature>
<keyword evidence="22" id="KW-1185">Reference proteome</keyword>
<feature type="binding site" evidence="18">
    <location>
        <begin position="11"/>
        <end position="14"/>
    </location>
    <ligand>
        <name>UDP-N-acetyl-alpha-D-glucosamine</name>
        <dbReference type="ChEBI" id="CHEBI:57705"/>
    </ligand>
</feature>
<dbReference type="Proteomes" id="UP000001700">
    <property type="component" value="Chromosome"/>
</dbReference>
<keyword evidence="9 18" id="KW-0460">Magnesium</keyword>
<dbReference type="InterPro" id="IPR056729">
    <property type="entry name" value="GMPPB_C"/>
</dbReference>
<evidence type="ECO:0000313" key="21">
    <source>
        <dbReference type="EMBL" id="ADD79551.1"/>
    </source>
</evidence>
<keyword evidence="11 18" id="KW-0573">Peptidoglycan synthesis</keyword>
<feature type="binding site" evidence="18">
    <location>
        <position position="334"/>
    </location>
    <ligand>
        <name>UDP-N-acetyl-alpha-D-glucosamine</name>
        <dbReference type="ChEBI" id="CHEBI:57705"/>
    </ligand>
</feature>
<evidence type="ECO:0000256" key="1">
    <source>
        <dbReference type="ARBA" id="ARBA00004496"/>
    </source>
</evidence>
<comment type="similarity">
    <text evidence="3 18">In the N-terminal section; belongs to the N-acetylglucosamine-1-phosphate uridyltransferase family.</text>
</comment>
<dbReference type="KEGG" id="rip:RIEPE_0107"/>
<feature type="region of interest" description="Pyrophosphorylase" evidence="18">
    <location>
        <begin position="1"/>
        <end position="230"/>
    </location>
</feature>
<evidence type="ECO:0000256" key="12">
    <source>
        <dbReference type="ARBA" id="ARBA00023268"/>
    </source>
</evidence>
<feature type="domain" description="Mannose-1-phosphate guanyltransferase C-terminal" evidence="20">
    <location>
        <begin position="270"/>
        <end position="340"/>
    </location>
</feature>
<feature type="binding site" evidence="18">
    <location>
        <position position="106"/>
    </location>
    <ligand>
        <name>Mg(2+)</name>
        <dbReference type="ChEBI" id="CHEBI:18420"/>
    </ligand>
</feature>
<organism evidence="21 22">
    <name type="scientific">Riesia pediculicola (strain USDA)</name>
    <dbReference type="NCBI Taxonomy" id="515618"/>
    <lineage>
        <taxon>Bacteria</taxon>
        <taxon>Pseudomonadati</taxon>
        <taxon>Pseudomonadota</taxon>
        <taxon>Gammaproteobacteria</taxon>
        <taxon>Enterobacterales</taxon>
        <taxon>Enterobacteriaceae</taxon>
        <taxon>Candidatus Riesia</taxon>
    </lineage>
</organism>
<dbReference type="InterPro" id="IPR011004">
    <property type="entry name" value="Trimer_LpxA-like_sf"/>
</dbReference>
<comment type="function">
    <text evidence="17 18">Catalyzes the last two sequential reactions in the de novo biosynthetic pathway for UDP-N-acetylglucosamine (UDP-GlcNAc). The C-terminal domain catalyzes the transfer of acetyl group from acetyl coenzyme A to glucosamine-1-phosphate (GlcN-1-P) to produce N-acetylglucosamine-1-phosphate (GlcNAc-1-P), which is converted into UDP-GlcNAc by the transfer of uridine 5-monophosphate (from uridine 5-triphosphate), a reaction catalyzed by the N-terminal domain.</text>
</comment>
<protein>
    <recommendedName>
        <fullName evidence="18">Bifunctional protein GlmU</fullName>
    </recommendedName>
    <domain>
        <recommendedName>
            <fullName evidence="18">UDP-N-acetylglucosamine pyrophosphorylase</fullName>
            <ecNumber evidence="18">2.7.7.23</ecNumber>
        </recommendedName>
        <alternativeName>
            <fullName evidence="18">N-acetylglucosamine-1-phosphate uridyltransferase</fullName>
        </alternativeName>
    </domain>
    <domain>
        <recommendedName>
            <fullName evidence="18">Glucosamine-1-phosphate N-acetyltransferase</fullName>
            <ecNumber evidence="18">2.3.1.157</ecNumber>
        </recommendedName>
    </domain>
</protein>
<comment type="subunit">
    <text evidence="18">Homotrimer.</text>
</comment>
<dbReference type="SUPFAM" id="SSF51161">
    <property type="entry name" value="Trimeric LpxA-like enzymes"/>
    <property type="match status" value="1"/>
</dbReference>
<evidence type="ECO:0000256" key="11">
    <source>
        <dbReference type="ARBA" id="ARBA00022984"/>
    </source>
</evidence>
<sequence length="457" mass="51659">MFSKKKNIVILAAGKSTRMCSKIPKIFHNIGGKLILQHVVDTVLSLKRISSIYLVCNDQKEVLKKISFQNKIKIVLQKHQLGTGYALRKVINRFNDKSDVIVLYGDVPLISRETIEKLILSRSDNAISLLTANLKDPIGYGRIIRKNKEVIKIVEESEILFDEKDIKEVYSGMFVSNAYCLKKWLHAIHNQNSKKEYYLTDIVSLARKEGYKINTIHPKNSFEIQGINDPFQLMKVERFYQKYQAKKLLLSGLMISNISRFDLRGKIEYGKDVYIDNDVSIIGKVILGNDVRVGIGCILKNCKILDNSSVLPYSIIESSVISKNCVIGPFAHLRDGVILKERSKIGNFVEIKNTVFGSNSKARHLSYLGDSEIGSQVNIGAGVITCNYDGKKKFQTRIEDNVFVGSDCQLIAPITIQKNSTIGAGTTLTDDVKENELVTSRIQQKHIKNWRKNLDKQ</sequence>
<keyword evidence="12 18" id="KW-0511">Multifunctional enzyme</keyword>
<evidence type="ECO:0000256" key="14">
    <source>
        <dbReference type="ARBA" id="ARBA00023316"/>
    </source>
</evidence>
<dbReference type="AlphaFoldDB" id="D4G7R8"/>
<name>D4G7R8_RIEPU</name>
<evidence type="ECO:0000256" key="18">
    <source>
        <dbReference type="HAMAP-Rule" id="MF_01631"/>
    </source>
</evidence>
<comment type="subcellular location">
    <subcellularLocation>
        <location evidence="1 18">Cytoplasm</location>
    </subcellularLocation>
</comment>
<dbReference type="PANTHER" id="PTHR43584:SF3">
    <property type="entry name" value="BIFUNCTIONAL PROTEIN GLMU"/>
    <property type="match status" value="1"/>
</dbReference>
<dbReference type="GO" id="GO:0019134">
    <property type="term" value="F:glucosamine-1-phosphate N-acetyltransferase activity"/>
    <property type="evidence" value="ECO:0007669"/>
    <property type="project" value="UniProtKB-UniRule"/>
</dbReference>
<feature type="binding site" evidence="18">
    <location>
        <position position="352"/>
    </location>
    <ligand>
        <name>UDP-N-acetyl-alpha-D-glucosamine</name>
        <dbReference type="ChEBI" id="CHEBI:57705"/>
    </ligand>
</feature>
<feature type="domain" description="MobA-like NTP transferase" evidence="19">
    <location>
        <begin position="9"/>
        <end position="126"/>
    </location>
</feature>
<dbReference type="Gene3D" id="3.90.550.10">
    <property type="entry name" value="Spore Coat Polysaccharide Biosynthesis Protein SpsA, Chain A"/>
    <property type="match status" value="1"/>
</dbReference>
<dbReference type="GO" id="GO:0071555">
    <property type="term" value="P:cell wall organization"/>
    <property type="evidence" value="ECO:0007669"/>
    <property type="project" value="UniProtKB-KW"/>
</dbReference>
<dbReference type="STRING" id="515618.RIEPE_0107"/>
<evidence type="ECO:0000256" key="13">
    <source>
        <dbReference type="ARBA" id="ARBA00023315"/>
    </source>
</evidence>
<feature type="region of interest" description="Linker" evidence="18">
    <location>
        <begin position="231"/>
        <end position="251"/>
    </location>
</feature>
<keyword evidence="6 18" id="KW-0548">Nucleotidyltransferase</keyword>
<feature type="binding site" evidence="18">
    <location>
        <position position="141"/>
    </location>
    <ligand>
        <name>UDP-N-acetyl-alpha-D-glucosamine</name>
        <dbReference type="ChEBI" id="CHEBI:57705"/>
    </ligand>
</feature>
<dbReference type="Pfam" id="PF25087">
    <property type="entry name" value="GMPPB_C"/>
    <property type="match status" value="1"/>
</dbReference>
<keyword evidence="7 18" id="KW-0479">Metal-binding</keyword>
<comment type="cofactor">
    <cofactor evidence="18">
        <name>Mg(2+)</name>
        <dbReference type="ChEBI" id="CHEBI:18420"/>
    </cofactor>
    <text evidence="18">Binds 1 Mg(2+) ion per subunit.</text>
</comment>
<feature type="binding site" evidence="18">
    <location>
        <position position="367"/>
    </location>
    <ligand>
        <name>UDP-N-acetyl-alpha-D-glucosamine</name>
        <dbReference type="ChEBI" id="CHEBI:57705"/>
    </ligand>
</feature>
<dbReference type="UniPathway" id="UPA00973"/>
<dbReference type="EC" id="2.3.1.157" evidence="18"/>
<dbReference type="InterPro" id="IPR005882">
    <property type="entry name" value="Bifunctional_GlmU"/>
</dbReference>
<feature type="binding site" evidence="18">
    <location>
        <begin position="387"/>
        <end position="388"/>
    </location>
    <ligand>
        <name>acetyl-CoA</name>
        <dbReference type="ChEBI" id="CHEBI:57288"/>
    </ligand>
</feature>
<feature type="binding site" evidence="18">
    <location>
        <position position="441"/>
    </location>
    <ligand>
        <name>acetyl-CoA</name>
        <dbReference type="ChEBI" id="CHEBI:57288"/>
    </ligand>
</feature>